<name>A0AAV5K822_9ROSI</name>
<evidence type="ECO:0000313" key="2">
    <source>
        <dbReference type="Proteomes" id="UP001054252"/>
    </source>
</evidence>
<accession>A0AAV5K822</accession>
<dbReference type="Proteomes" id="UP001054252">
    <property type="component" value="Unassembled WGS sequence"/>
</dbReference>
<gene>
    <name evidence="1" type="ORF">SLEP1_g29626</name>
</gene>
<keyword evidence="2" id="KW-1185">Reference proteome</keyword>
<organism evidence="1 2">
    <name type="scientific">Rubroshorea leprosula</name>
    <dbReference type="NCBI Taxonomy" id="152421"/>
    <lineage>
        <taxon>Eukaryota</taxon>
        <taxon>Viridiplantae</taxon>
        <taxon>Streptophyta</taxon>
        <taxon>Embryophyta</taxon>
        <taxon>Tracheophyta</taxon>
        <taxon>Spermatophyta</taxon>
        <taxon>Magnoliopsida</taxon>
        <taxon>eudicotyledons</taxon>
        <taxon>Gunneridae</taxon>
        <taxon>Pentapetalae</taxon>
        <taxon>rosids</taxon>
        <taxon>malvids</taxon>
        <taxon>Malvales</taxon>
        <taxon>Dipterocarpaceae</taxon>
        <taxon>Rubroshorea</taxon>
    </lineage>
</organism>
<protein>
    <submittedName>
        <fullName evidence="1">Uncharacterized protein</fullName>
    </submittedName>
</protein>
<dbReference type="AlphaFoldDB" id="A0AAV5K822"/>
<comment type="caution">
    <text evidence="1">The sequence shown here is derived from an EMBL/GenBank/DDBJ whole genome shotgun (WGS) entry which is preliminary data.</text>
</comment>
<reference evidence="1 2" key="1">
    <citation type="journal article" date="2021" name="Commun. Biol.">
        <title>The genome of Shorea leprosula (Dipterocarpaceae) highlights the ecological relevance of drought in aseasonal tropical rainforests.</title>
        <authorList>
            <person name="Ng K.K.S."/>
            <person name="Kobayashi M.J."/>
            <person name="Fawcett J.A."/>
            <person name="Hatakeyama M."/>
            <person name="Paape T."/>
            <person name="Ng C.H."/>
            <person name="Ang C.C."/>
            <person name="Tnah L.H."/>
            <person name="Lee C.T."/>
            <person name="Nishiyama T."/>
            <person name="Sese J."/>
            <person name="O'Brien M.J."/>
            <person name="Copetti D."/>
            <person name="Mohd Noor M.I."/>
            <person name="Ong R.C."/>
            <person name="Putra M."/>
            <person name="Sireger I.Z."/>
            <person name="Indrioko S."/>
            <person name="Kosugi Y."/>
            <person name="Izuno A."/>
            <person name="Isagi Y."/>
            <person name="Lee S.L."/>
            <person name="Shimizu K.K."/>
        </authorList>
    </citation>
    <scope>NUCLEOTIDE SEQUENCE [LARGE SCALE GENOMIC DNA]</scope>
    <source>
        <strain evidence="1">214</strain>
    </source>
</reference>
<proteinExistence type="predicted"/>
<dbReference type="EMBL" id="BPVZ01000052">
    <property type="protein sequence ID" value="GKV19350.1"/>
    <property type="molecule type" value="Genomic_DNA"/>
</dbReference>
<evidence type="ECO:0000313" key="1">
    <source>
        <dbReference type="EMBL" id="GKV19350.1"/>
    </source>
</evidence>
<sequence length="46" mass="5192">MLVIQMMRMEPVSKFSINISYNLHGDHSSAFSKASASLTLFNILFN</sequence>